<proteinExistence type="predicted"/>
<evidence type="ECO:0000313" key="1">
    <source>
        <dbReference type="EMBL" id="KHQ52561.1"/>
    </source>
</evidence>
<accession>A0A0B3S7A9</accession>
<sequence length="47" mass="4441">MRLLAVLGLVVLAACGADGEPEPPDGKPAGPGVGVSITGKAEVGITG</sequence>
<name>A0A0B3S7A9_9RHOB</name>
<gene>
    <name evidence="1" type="ORF">OA50_03036</name>
</gene>
<comment type="caution">
    <text evidence="1">The sequence shown here is derived from an EMBL/GenBank/DDBJ whole genome shotgun (WGS) entry which is preliminary data.</text>
</comment>
<dbReference type="EMBL" id="JSUQ01000011">
    <property type="protein sequence ID" value="KHQ52561.1"/>
    <property type="molecule type" value="Genomic_DNA"/>
</dbReference>
<dbReference type="PROSITE" id="PS51257">
    <property type="entry name" value="PROKAR_LIPOPROTEIN"/>
    <property type="match status" value="1"/>
</dbReference>
<dbReference type="EC" id="4.3.2.1" evidence="1"/>
<organism evidence="1 2">
    <name type="scientific">Mameliella alba</name>
    <dbReference type="NCBI Taxonomy" id="561184"/>
    <lineage>
        <taxon>Bacteria</taxon>
        <taxon>Pseudomonadati</taxon>
        <taxon>Pseudomonadota</taxon>
        <taxon>Alphaproteobacteria</taxon>
        <taxon>Rhodobacterales</taxon>
        <taxon>Roseobacteraceae</taxon>
        <taxon>Mameliella</taxon>
    </lineage>
</organism>
<keyword evidence="2" id="KW-1185">Reference proteome</keyword>
<evidence type="ECO:0000313" key="2">
    <source>
        <dbReference type="Proteomes" id="UP000030960"/>
    </source>
</evidence>
<protein>
    <submittedName>
        <fullName evidence="1">Argininosuccinate lyase</fullName>
        <ecNumber evidence="1">4.3.2.1</ecNumber>
    </submittedName>
</protein>
<dbReference type="RefSeq" id="WP_139022617.1">
    <property type="nucleotide sequence ID" value="NZ_JSUQ01000011.1"/>
</dbReference>
<dbReference type="OrthoDB" id="7690651at2"/>
<dbReference type="Proteomes" id="UP000030960">
    <property type="component" value="Unassembled WGS sequence"/>
</dbReference>
<dbReference type="AlphaFoldDB" id="A0A0B3S7A9"/>
<keyword evidence="1" id="KW-0456">Lyase</keyword>
<dbReference type="GO" id="GO:0004056">
    <property type="term" value="F:argininosuccinate lyase activity"/>
    <property type="evidence" value="ECO:0007669"/>
    <property type="project" value="UniProtKB-EC"/>
</dbReference>
<reference evidence="1 2" key="1">
    <citation type="submission" date="2014-10" db="EMBL/GenBank/DDBJ databases">
        <title>Genome sequence of Ponticoccus sp. strain UMTAT08 isolated from clonal culture of toxic dinoflagellate Alexandrium tamiyavanichii.</title>
        <authorList>
            <person name="Gan H.Y."/>
            <person name="Muhd D.-D."/>
            <person name="Mohd Noor M.E."/>
            <person name="Yeong Y.S."/>
            <person name="Usup G."/>
        </authorList>
    </citation>
    <scope>NUCLEOTIDE SEQUENCE [LARGE SCALE GENOMIC DNA]</scope>
    <source>
        <strain evidence="1 2">UMTAT08</strain>
    </source>
</reference>
<dbReference type="PATRIC" id="fig|1515334.3.peg.3055"/>